<keyword evidence="2" id="KW-1185">Reference proteome</keyword>
<reference evidence="1" key="1">
    <citation type="journal article" date="2020" name="Cell">
        <title>Large-Scale Comparative Analyses of Tick Genomes Elucidate Their Genetic Diversity and Vector Capacities.</title>
        <authorList>
            <consortium name="Tick Genome and Microbiome Consortium (TIGMIC)"/>
            <person name="Jia N."/>
            <person name="Wang J."/>
            <person name="Shi W."/>
            <person name="Du L."/>
            <person name="Sun Y."/>
            <person name="Zhan W."/>
            <person name="Jiang J.F."/>
            <person name="Wang Q."/>
            <person name="Zhang B."/>
            <person name="Ji P."/>
            <person name="Bell-Sakyi L."/>
            <person name="Cui X.M."/>
            <person name="Yuan T.T."/>
            <person name="Jiang B.G."/>
            <person name="Yang W.F."/>
            <person name="Lam T.T."/>
            <person name="Chang Q.C."/>
            <person name="Ding S.J."/>
            <person name="Wang X.J."/>
            <person name="Zhu J.G."/>
            <person name="Ruan X.D."/>
            <person name="Zhao L."/>
            <person name="Wei J.T."/>
            <person name="Ye R.Z."/>
            <person name="Que T.C."/>
            <person name="Du C.H."/>
            <person name="Zhou Y.H."/>
            <person name="Cheng J.X."/>
            <person name="Dai P.F."/>
            <person name="Guo W.B."/>
            <person name="Han X.H."/>
            <person name="Huang E.J."/>
            <person name="Li L.F."/>
            <person name="Wei W."/>
            <person name="Gao Y.C."/>
            <person name="Liu J.Z."/>
            <person name="Shao H.Z."/>
            <person name="Wang X."/>
            <person name="Wang C.C."/>
            <person name="Yang T.C."/>
            <person name="Huo Q.B."/>
            <person name="Li W."/>
            <person name="Chen H.Y."/>
            <person name="Chen S.E."/>
            <person name="Zhou L.G."/>
            <person name="Ni X.B."/>
            <person name="Tian J.H."/>
            <person name="Sheng Y."/>
            <person name="Liu T."/>
            <person name="Pan Y.S."/>
            <person name="Xia L.Y."/>
            <person name="Li J."/>
            <person name="Zhao F."/>
            <person name="Cao W.C."/>
        </authorList>
    </citation>
    <scope>NUCLEOTIDE SEQUENCE</scope>
    <source>
        <strain evidence="1">Rmic-2018</strain>
    </source>
</reference>
<gene>
    <name evidence="1" type="ORF">HPB51_020189</name>
</gene>
<evidence type="ECO:0000313" key="1">
    <source>
        <dbReference type="EMBL" id="KAH8009841.1"/>
    </source>
</evidence>
<dbReference type="InterPro" id="IPR046805">
    <property type="entry name" value="Tra1_ring"/>
</dbReference>
<reference evidence="1" key="2">
    <citation type="submission" date="2021-09" db="EMBL/GenBank/DDBJ databases">
        <authorList>
            <person name="Jia N."/>
            <person name="Wang J."/>
            <person name="Shi W."/>
            <person name="Du L."/>
            <person name="Sun Y."/>
            <person name="Zhan W."/>
            <person name="Jiang J."/>
            <person name="Wang Q."/>
            <person name="Zhang B."/>
            <person name="Ji P."/>
            <person name="Sakyi L.B."/>
            <person name="Cui X."/>
            <person name="Yuan T."/>
            <person name="Jiang B."/>
            <person name="Yang W."/>
            <person name="Lam T.T.-Y."/>
            <person name="Chang Q."/>
            <person name="Ding S."/>
            <person name="Wang X."/>
            <person name="Zhu J."/>
            <person name="Ruan X."/>
            <person name="Zhao L."/>
            <person name="Wei J."/>
            <person name="Que T."/>
            <person name="Du C."/>
            <person name="Cheng J."/>
            <person name="Dai P."/>
            <person name="Han X."/>
            <person name="Huang E."/>
            <person name="Gao Y."/>
            <person name="Liu J."/>
            <person name="Shao H."/>
            <person name="Ye R."/>
            <person name="Li L."/>
            <person name="Wei W."/>
            <person name="Wang X."/>
            <person name="Wang C."/>
            <person name="Huo Q."/>
            <person name="Li W."/>
            <person name="Guo W."/>
            <person name="Chen H."/>
            <person name="Chen S."/>
            <person name="Zhou L."/>
            <person name="Zhou L."/>
            <person name="Ni X."/>
            <person name="Tian J."/>
            <person name="Zhou Y."/>
            <person name="Sheng Y."/>
            <person name="Liu T."/>
            <person name="Pan Y."/>
            <person name="Xia L."/>
            <person name="Li J."/>
            <person name="Zhao F."/>
            <person name="Cao W."/>
        </authorList>
    </citation>
    <scope>NUCLEOTIDE SEQUENCE</scope>
    <source>
        <strain evidence="1">Rmic-2018</strain>
        <tissue evidence="1">Larvae</tissue>
    </source>
</reference>
<sequence length="168" mass="18254">MRATYLQVVYEGLTTYEKSPAAPPSTLFGCLMILKAACVNHPCYIDRLITPFMHVLQKMAREHLSPGGIGGGAGGQESSSMGTELLILSLDLVKNRVGVMGQEMRKAFIGAILVGLIEKSPDVKVTPLAWPMKVFCTSGEEVVKVVICYTATTSQLRHKLALQVIFVQ</sequence>
<dbReference type="Pfam" id="PF20206">
    <property type="entry name" value="Tra1_ring"/>
    <property type="match status" value="1"/>
</dbReference>
<proteinExistence type="predicted"/>
<dbReference type="EMBL" id="JABSTU010000011">
    <property type="protein sequence ID" value="KAH8009841.1"/>
    <property type="molecule type" value="Genomic_DNA"/>
</dbReference>
<dbReference type="PROSITE" id="PS51257">
    <property type="entry name" value="PROKAR_LIPOPROTEIN"/>
    <property type="match status" value="1"/>
</dbReference>
<accession>A0A9J6D6Z5</accession>
<dbReference type="AlphaFoldDB" id="A0A9J6D6Z5"/>
<dbReference type="Proteomes" id="UP000821866">
    <property type="component" value="Chromosome 9"/>
</dbReference>
<organism evidence="1 2">
    <name type="scientific">Rhipicephalus microplus</name>
    <name type="common">Cattle tick</name>
    <name type="synonym">Boophilus microplus</name>
    <dbReference type="NCBI Taxonomy" id="6941"/>
    <lineage>
        <taxon>Eukaryota</taxon>
        <taxon>Metazoa</taxon>
        <taxon>Ecdysozoa</taxon>
        <taxon>Arthropoda</taxon>
        <taxon>Chelicerata</taxon>
        <taxon>Arachnida</taxon>
        <taxon>Acari</taxon>
        <taxon>Parasitiformes</taxon>
        <taxon>Ixodida</taxon>
        <taxon>Ixodoidea</taxon>
        <taxon>Ixodidae</taxon>
        <taxon>Rhipicephalinae</taxon>
        <taxon>Rhipicephalus</taxon>
        <taxon>Boophilus</taxon>
    </lineage>
</organism>
<name>A0A9J6D6Z5_RHIMP</name>
<evidence type="ECO:0000313" key="2">
    <source>
        <dbReference type="Proteomes" id="UP000821866"/>
    </source>
</evidence>
<dbReference type="VEuPathDB" id="VectorBase:LOC119178083"/>
<comment type="caution">
    <text evidence="1">The sequence shown here is derived from an EMBL/GenBank/DDBJ whole genome shotgun (WGS) entry which is preliminary data.</text>
</comment>
<protein>
    <submittedName>
        <fullName evidence="1">Uncharacterized protein</fullName>
    </submittedName>
</protein>